<keyword evidence="3 5" id="KW-0663">Pyridoxal phosphate</keyword>
<dbReference type="InterPro" id="IPR015424">
    <property type="entry name" value="PyrdxlP-dep_Trfase"/>
</dbReference>
<keyword evidence="9" id="KW-0808">Transferase</keyword>
<dbReference type="PROSITE" id="PS00595">
    <property type="entry name" value="AA_TRANSFER_CLASS_5"/>
    <property type="match status" value="1"/>
</dbReference>
<dbReference type="GO" id="GO:0004760">
    <property type="term" value="F:L-serine-pyruvate transaminase activity"/>
    <property type="evidence" value="ECO:0007669"/>
    <property type="project" value="TreeGrafter"/>
</dbReference>
<sequence length="373" mass="41028">MKRYLMTPGPTPVPEKIALAMAAPIIHHRTKEYIDLHEKVREKLKKIFQTQNDIVIFASSGTGAMEASVSNILSENDKALVVEAGKFGERFSQLVSSFGAQAIILKKEYGDFANAQEIEDYVKKYSPKAVYMQACETSTGVFHPIDEIGKMLKEKYPEVVFVVDGITAVGCIDIKTDEWGIDILLTGSQKAFMLPPGLAMLSISEKAKKIAAQNKNKRYYFDILGELNAQTGHFTPAVTLVLGLNAAVDMMLEEGLGNVFKRHEFLAKAVKAAILAMDLELFAKRPSNSLTAVKAPQSIDSKQIIDIMNKFGVSISNGQGSMKGKIFRIAHLGYFYPPDVILTIGTLEIALKKLGIDKLGVGTKKALEIFVEY</sequence>
<feature type="binding site" evidence="4">
    <location>
        <position position="328"/>
    </location>
    <ligand>
        <name>substrate</name>
    </ligand>
</feature>
<dbReference type="Gene3D" id="3.90.1150.10">
    <property type="entry name" value="Aspartate Aminotransferase, domain 1"/>
    <property type="match status" value="1"/>
</dbReference>
<dbReference type="Proteomes" id="UP000199411">
    <property type="component" value="Unassembled WGS sequence"/>
</dbReference>
<accession>A0A1G6I618</accession>
<feature type="modified residue" description="N6-(pyridoxal phosphate)lysine" evidence="5">
    <location>
        <position position="190"/>
    </location>
</feature>
<reference evidence="10" key="1">
    <citation type="submission" date="2016-10" db="EMBL/GenBank/DDBJ databases">
        <authorList>
            <person name="Varghese N."/>
            <person name="Submissions S."/>
        </authorList>
    </citation>
    <scope>NUCLEOTIDE SEQUENCE [LARGE SCALE GENOMIC DNA]</scope>
    <source>
        <strain evidence="10">DSM 8415</strain>
    </source>
</reference>
<dbReference type="RefSeq" id="WP_092127566.1">
    <property type="nucleotide sequence ID" value="NZ_FMYU01000001.1"/>
</dbReference>
<dbReference type="AlphaFoldDB" id="A0A1G6I618"/>
<dbReference type="InterPro" id="IPR015421">
    <property type="entry name" value="PyrdxlP-dep_Trfase_major"/>
</dbReference>
<evidence type="ECO:0000256" key="7">
    <source>
        <dbReference type="RuleBase" id="RU004504"/>
    </source>
</evidence>
<keyword evidence="10" id="KW-1185">Reference proteome</keyword>
<dbReference type="OrthoDB" id="9766472at2"/>
<dbReference type="SUPFAM" id="SSF53383">
    <property type="entry name" value="PLP-dependent transferases"/>
    <property type="match status" value="1"/>
</dbReference>
<evidence type="ECO:0000313" key="10">
    <source>
        <dbReference type="Proteomes" id="UP000199411"/>
    </source>
</evidence>
<keyword evidence="9" id="KW-0032">Aminotransferase</keyword>
<evidence type="ECO:0000256" key="2">
    <source>
        <dbReference type="ARBA" id="ARBA00009236"/>
    </source>
</evidence>
<dbReference type="GO" id="GO:0019265">
    <property type="term" value="P:glycine biosynthetic process, by transamination of glyoxylate"/>
    <property type="evidence" value="ECO:0007669"/>
    <property type="project" value="TreeGrafter"/>
</dbReference>
<dbReference type="GO" id="GO:0008453">
    <property type="term" value="F:alanine-glyoxylate transaminase activity"/>
    <property type="evidence" value="ECO:0007669"/>
    <property type="project" value="TreeGrafter"/>
</dbReference>
<proteinExistence type="inferred from homology"/>
<dbReference type="PIRSF" id="PIRSF000524">
    <property type="entry name" value="SPT"/>
    <property type="match status" value="1"/>
</dbReference>
<dbReference type="Pfam" id="PF00266">
    <property type="entry name" value="Aminotran_5"/>
    <property type="match status" value="1"/>
</dbReference>
<gene>
    <name evidence="9" type="ORF">SAMN05660835_00225</name>
</gene>
<comment type="similarity">
    <text evidence="2 6">Belongs to the class-V pyridoxal-phosphate-dependent aminotransferase family.</text>
</comment>
<dbReference type="InterPro" id="IPR024169">
    <property type="entry name" value="SP_NH2Trfase/AEP_transaminase"/>
</dbReference>
<dbReference type="EMBL" id="FMYU01000001">
    <property type="protein sequence ID" value="SDC01944.1"/>
    <property type="molecule type" value="Genomic_DNA"/>
</dbReference>
<evidence type="ECO:0000259" key="8">
    <source>
        <dbReference type="Pfam" id="PF00266"/>
    </source>
</evidence>
<comment type="cofactor">
    <cofactor evidence="1 5 7">
        <name>pyridoxal 5'-phosphate</name>
        <dbReference type="ChEBI" id="CHEBI:597326"/>
    </cofactor>
</comment>
<organism evidence="9 10">
    <name type="scientific">Desulfurella multipotens</name>
    <dbReference type="NCBI Taxonomy" id="79269"/>
    <lineage>
        <taxon>Bacteria</taxon>
        <taxon>Pseudomonadati</taxon>
        <taxon>Campylobacterota</taxon>
        <taxon>Desulfurellia</taxon>
        <taxon>Desulfurellales</taxon>
        <taxon>Desulfurellaceae</taxon>
        <taxon>Desulfurella</taxon>
    </lineage>
</organism>
<name>A0A1G6I618_9BACT</name>
<dbReference type="InterPro" id="IPR020578">
    <property type="entry name" value="Aminotrans_V_PyrdxlP_BS"/>
</dbReference>
<dbReference type="InterPro" id="IPR000192">
    <property type="entry name" value="Aminotrans_V_dom"/>
</dbReference>
<evidence type="ECO:0000256" key="1">
    <source>
        <dbReference type="ARBA" id="ARBA00001933"/>
    </source>
</evidence>
<protein>
    <submittedName>
        <fullName evidence="9">Aspartate aminotransferase</fullName>
    </submittedName>
</protein>
<evidence type="ECO:0000256" key="5">
    <source>
        <dbReference type="PIRSR" id="PIRSR000524-50"/>
    </source>
</evidence>
<dbReference type="Gene3D" id="3.40.640.10">
    <property type="entry name" value="Type I PLP-dependent aspartate aminotransferase-like (Major domain)"/>
    <property type="match status" value="1"/>
</dbReference>
<feature type="domain" description="Aminotransferase class V" evidence="8">
    <location>
        <begin position="26"/>
        <end position="321"/>
    </location>
</feature>
<dbReference type="InterPro" id="IPR015422">
    <property type="entry name" value="PyrdxlP-dep_Trfase_small"/>
</dbReference>
<dbReference type="PANTHER" id="PTHR21152:SF40">
    <property type="entry name" value="ALANINE--GLYOXYLATE AMINOTRANSFERASE"/>
    <property type="match status" value="1"/>
</dbReference>
<evidence type="ECO:0000256" key="6">
    <source>
        <dbReference type="RuleBase" id="RU004075"/>
    </source>
</evidence>
<evidence type="ECO:0000313" key="9">
    <source>
        <dbReference type="EMBL" id="SDC01944.1"/>
    </source>
</evidence>
<dbReference type="FunFam" id="3.40.640.10:FF:000054">
    <property type="entry name" value="Serine--glyoxylate aminotransferase"/>
    <property type="match status" value="1"/>
</dbReference>
<evidence type="ECO:0000256" key="4">
    <source>
        <dbReference type="PIRSR" id="PIRSR000524-1"/>
    </source>
</evidence>
<dbReference type="PANTHER" id="PTHR21152">
    <property type="entry name" value="AMINOTRANSFERASE CLASS V"/>
    <property type="match status" value="1"/>
</dbReference>
<evidence type="ECO:0000256" key="3">
    <source>
        <dbReference type="ARBA" id="ARBA00022898"/>
    </source>
</evidence>